<organism evidence="1 2">
    <name type="scientific">Sphaerodactylus townsendi</name>
    <dbReference type="NCBI Taxonomy" id="933632"/>
    <lineage>
        <taxon>Eukaryota</taxon>
        <taxon>Metazoa</taxon>
        <taxon>Chordata</taxon>
        <taxon>Craniata</taxon>
        <taxon>Vertebrata</taxon>
        <taxon>Euteleostomi</taxon>
        <taxon>Lepidosauria</taxon>
        <taxon>Squamata</taxon>
        <taxon>Bifurcata</taxon>
        <taxon>Gekkota</taxon>
        <taxon>Sphaerodactylidae</taxon>
        <taxon>Sphaerodactylus</taxon>
    </lineage>
</organism>
<dbReference type="EMBL" id="CM037626">
    <property type="protein sequence ID" value="KAH8011596.1"/>
    <property type="molecule type" value="Genomic_DNA"/>
</dbReference>
<keyword evidence="2" id="KW-1185">Reference proteome</keyword>
<evidence type="ECO:0000313" key="1">
    <source>
        <dbReference type="EMBL" id="KAH8011596.1"/>
    </source>
</evidence>
<evidence type="ECO:0000313" key="2">
    <source>
        <dbReference type="Proteomes" id="UP000827872"/>
    </source>
</evidence>
<gene>
    <name evidence="1" type="ORF">K3G42_002616</name>
</gene>
<sequence>MIRPQSVMHSVIQGVCKIDLYINEAVAQIFTHAQFPLNIFKRGREKNTRCNGNVPREKKVVPHRMLEIKEDLVFLRVNVVPFLTKNSTKKPWSLWCCPETDWLPSDRRPTKPT</sequence>
<comment type="caution">
    <text evidence="1">The sequence shown here is derived from an EMBL/GenBank/DDBJ whole genome shotgun (WGS) entry which is preliminary data.</text>
</comment>
<name>A0ACB8FWV4_9SAUR</name>
<accession>A0ACB8FWV4</accession>
<reference evidence="1" key="1">
    <citation type="submission" date="2021-08" db="EMBL/GenBank/DDBJ databases">
        <title>The first chromosome-level gecko genome reveals the dynamic sex chromosomes of Neotropical dwarf geckos (Sphaerodactylidae: Sphaerodactylus).</title>
        <authorList>
            <person name="Pinto B.J."/>
            <person name="Keating S.E."/>
            <person name="Gamble T."/>
        </authorList>
    </citation>
    <scope>NUCLEOTIDE SEQUENCE</scope>
    <source>
        <strain evidence="1">TG3544</strain>
    </source>
</reference>
<protein>
    <submittedName>
        <fullName evidence="1">Uncharacterized protein</fullName>
    </submittedName>
</protein>
<dbReference type="Proteomes" id="UP000827872">
    <property type="component" value="Linkage Group LG13"/>
</dbReference>
<proteinExistence type="predicted"/>